<evidence type="ECO:0000313" key="2">
    <source>
        <dbReference type="Proteomes" id="UP000279594"/>
    </source>
</evidence>
<dbReference type="EMBL" id="CP033019">
    <property type="protein sequence ID" value="AYM78222.1"/>
    <property type="molecule type" value="Genomic_DNA"/>
</dbReference>
<protein>
    <submittedName>
        <fullName evidence="1">DUF3052 family protein</fullName>
    </submittedName>
</protein>
<evidence type="ECO:0000313" key="1">
    <source>
        <dbReference type="EMBL" id="AYM78222.1"/>
    </source>
</evidence>
<dbReference type="RefSeq" id="WP_121670404.1">
    <property type="nucleotide sequence ID" value="NZ_CP033019.1"/>
</dbReference>
<dbReference type="Proteomes" id="UP000279594">
    <property type="component" value="Chromosome"/>
</dbReference>
<accession>A0A3G2EE71</accession>
<dbReference type="Pfam" id="PF11253">
    <property type="entry name" value="DUF3052"/>
    <property type="match status" value="1"/>
</dbReference>
<keyword evidence="2" id="KW-1185">Reference proteome</keyword>
<reference evidence="1 2" key="1">
    <citation type="submission" date="2018-10" db="EMBL/GenBank/DDBJ databases">
        <title>Effects of UV and annual dynamics of microbial communities in freshwater RAS systems.</title>
        <authorList>
            <person name="Bekkelund A.K."/>
            <person name="Hansen B.R."/>
            <person name="Stokken H."/>
            <person name="Eriksen B.F."/>
            <person name="Kashulin N.A."/>
        </authorList>
    </citation>
    <scope>NUCLEOTIDE SEQUENCE [LARGE SCALE GENOMIC DNA]</scope>
    <source>
        <strain evidence="1 2">BHSEK</strain>
    </source>
</reference>
<organism evidence="1 2">
    <name type="scientific">Janthinobacterium agaricidamnosum</name>
    <dbReference type="NCBI Taxonomy" id="55508"/>
    <lineage>
        <taxon>Bacteria</taxon>
        <taxon>Pseudomonadati</taxon>
        <taxon>Pseudomonadota</taxon>
        <taxon>Betaproteobacteria</taxon>
        <taxon>Burkholderiales</taxon>
        <taxon>Oxalobacteraceae</taxon>
        <taxon>Janthinobacterium</taxon>
    </lineage>
</organism>
<gene>
    <name evidence="1" type="ORF">D9M09_22310</name>
</gene>
<proteinExistence type="predicted"/>
<name>A0A3G2EE71_9BURK</name>
<dbReference type="InterPro" id="IPR021412">
    <property type="entry name" value="DUF3052"/>
</dbReference>
<dbReference type="AlphaFoldDB" id="A0A3G2EE71"/>
<sequence length="125" mass="13627">MPEKTVAEKMYVKNARALAVLNDGGEHAALLAQLPAERRVSEGKNADWLLLFARSRAELEQFLPAAQARLAPGGAVWVAYRKGGIKAGSDIHRDDIRLYAQATGLDSVAMIAIDSEWSALRLKQV</sequence>